<dbReference type="NCBIfam" id="TIGR00778">
    <property type="entry name" value="ahpD_dom"/>
    <property type="match status" value="1"/>
</dbReference>
<keyword evidence="2" id="KW-1185">Reference proteome</keyword>
<dbReference type="RefSeq" id="WP_046969073.1">
    <property type="nucleotide sequence ID" value="NZ_CP017480.1"/>
</dbReference>
<evidence type="ECO:0000313" key="1">
    <source>
        <dbReference type="EMBL" id="APG05719.1"/>
    </source>
</evidence>
<dbReference type="Proteomes" id="UP000182987">
    <property type="component" value="Chromosome"/>
</dbReference>
<dbReference type="PANTHER" id="PTHR34846:SF10">
    <property type="entry name" value="CYTOPLASMIC PROTEIN"/>
    <property type="match status" value="1"/>
</dbReference>
<dbReference type="OrthoDB" id="9801997at2"/>
<organism evidence="1 2">
    <name type="scientific">Luteibacter rhizovicinus DSM 16549</name>
    <dbReference type="NCBI Taxonomy" id="1440763"/>
    <lineage>
        <taxon>Bacteria</taxon>
        <taxon>Pseudomonadati</taxon>
        <taxon>Pseudomonadota</taxon>
        <taxon>Gammaproteobacteria</taxon>
        <taxon>Lysobacterales</taxon>
        <taxon>Rhodanobacteraceae</taxon>
        <taxon>Luteibacter</taxon>
    </lineage>
</organism>
<dbReference type="Gene3D" id="1.20.1290.10">
    <property type="entry name" value="AhpD-like"/>
    <property type="match status" value="1"/>
</dbReference>
<dbReference type="AlphaFoldDB" id="A0A0G9H504"/>
<dbReference type="InterPro" id="IPR003779">
    <property type="entry name" value="CMD-like"/>
</dbReference>
<dbReference type="Pfam" id="PF02627">
    <property type="entry name" value="CMD"/>
    <property type="match status" value="1"/>
</dbReference>
<dbReference type="SUPFAM" id="SSF69118">
    <property type="entry name" value="AhpD-like"/>
    <property type="match status" value="1"/>
</dbReference>
<dbReference type="InterPro" id="IPR004675">
    <property type="entry name" value="AhpD_core"/>
</dbReference>
<dbReference type="InterPro" id="IPR029032">
    <property type="entry name" value="AhpD-like"/>
</dbReference>
<accession>A0A0G9H504</accession>
<dbReference type="PATRIC" id="fig|1440763.5.peg.3660"/>
<reference evidence="2" key="1">
    <citation type="submission" date="2016-09" db="EMBL/GenBank/DDBJ databases">
        <authorList>
            <person name="Lysoe E."/>
        </authorList>
    </citation>
    <scope>NUCLEOTIDE SEQUENCE [LARGE SCALE GENOMIC DNA]</scope>
    <source>
        <strain evidence="2">LJ96T</strain>
    </source>
</reference>
<dbReference type="GO" id="GO:0051920">
    <property type="term" value="F:peroxiredoxin activity"/>
    <property type="evidence" value="ECO:0007669"/>
    <property type="project" value="InterPro"/>
</dbReference>
<evidence type="ECO:0000313" key="2">
    <source>
        <dbReference type="Proteomes" id="UP000182987"/>
    </source>
</evidence>
<dbReference type="PANTHER" id="PTHR34846">
    <property type="entry name" value="4-CARBOXYMUCONOLACTONE DECARBOXYLASE FAMILY PROTEIN (AFU_ORTHOLOGUE AFUA_6G11590)"/>
    <property type="match status" value="1"/>
</dbReference>
<gene>
    <name evidence="1" type="ORF">BJI69_18650</name>
</gene>
<proteinExistence type="predicted"/>
<protein>
    <submittedName>
        <fullName evidence="1">Alkylhydroperoxidase</fullName>
    </submittedName>
</protein>
<sequence>MSNRIDYMKIAPDAMKGFVAVYGYLSQSGLDKHLIDLVFLRVSQINGCAYCIDMHSQDMHKHGVPFEKLILTSAWRESGDVFSQREQVALAWAESLALVADTGVPDADYEAAAAEFSDKELADLSTAIALMSAFNRMGVAFRNKPVTASRLARAA</sequence>
<dbReference type="KEGG" id="lrz:BJI69_18650"/>
<name>A0A0G9H504_9GAMM</name>
<dbReference type="EMBL" id="CP017480">
    <property type="protein sequence ID" value="APG05719.1"/>
    <property type="molecule type" value="Genomic_DNA"/>
</dbReference>
<dbReference type="STRING" id="1440763.BJI69_18650"/>